<dbReference type="KEGG" id="scor:J3U87_06500"/>
<accession>A0A8A4TRT7</accession>
<protein>
    <submittedName>
        <fullName evidence="1">Uncharacterized protein</fullName>
    </submittedName>
</protein>
<evidence type="ECO:0000313" key="2">
    <source>
        <dbReference type="Proteomes" id="UP000663929"/>
    </source>
</evidence>
<organism evidence="1 2">
    <name type="scientific">Sulfidibacter corallicola</name>
    <dbReference type="NCBI Taxonomy" id="2818388"/>
    <lineage>
        <taxon>Bacteria</taxon>
        <taxon>Pseudomonadati</taxon>
        <taxon>Acidobacteriota</taxon>
        <taxon>Holophagae</taxon>
        <taxon>Acanthopleuribacterales</taxon>
        <taxon>Acanthopleuribacteraceae</taxon>
        <taxon>Sulfidibacter</taxon>
    </lineage>
</organism>
<dbReference type="Proteomes" id="UP000663929">
    <property type="component" value="Chromosome"/>
</dbReference>
<evidence type="ECO:0000313" key="1">
    <source>
        <dbReference type="EMBL" id="QTD52107.1"/>
    </source>
</evidence>
<proteinExistence type="predicted"/>
<gene>
    <name evidence="1" type="ORF">J3U87_06500</name>
</gene>
<keyword evidence="2" id="KW-1185">Reference proteome</keyword>
<sequence>MLYIHSINIDKNEKQEYNALSCFYNFDVCITFFLRPANGSFCAHIGDVRQRILYAFGGSASASLGNCGAVCVGSVGLNYFCFVLFSLCMSANVKHPAIVTLVQLRLQLRHISSQWWWDEVLLQKLRKSDALISVSLQEVRKLVKAQQEFQE</sequence>
<reference evidence="1" key="1">
    <citation type="submission" date="2021-03" db="EMBL/GenBank/DDBJ databases">
        <title>Acanthopleuribacteraceae sp. M133.</title>
        <authorList>
            <person name="Wang G."/>
        </authorList>
    </citation>
    <scope>NUCLEOTIDE SEQUENCE</scope>
    <source>
        <strain evidence="1">M133</strain>
    </source>
</reference>
<dbReference type="EMBL" id="CP071793">
    <property type="protein sequence ID" value="QTD52107.1"/>
    <property type="molecule type" value="Genomic_DNA"/>
</dbReference>
<name>A0A8A4TRT7_SULCO</name>
<dbReference type="RefSeq" id="WP_237382216.1">
    <property type="nucleotide sequence ID" value="NZ_CP071793.1"/>
</dbReference>
<dbReference type="AlphaFoldDB" id="A0A8A4TRT7"/>